<reference evidence="4 7" key="3">
    <citation type="submission" date="2018-04" db="EMBL/GenBank/DDBJ databases">
        <title>Draft genome sequence of Pseudomonas syringae pv. actinidiae biovar 3 strains isolated from kiwifruit in Kagawa prefecture.</title>
        <authorList>
            <person name="Tabuchi M."/>
            <person name="Saito M."/>
            <person name="Fujiwara S."/>
            <person name="Sasa N."/>
            <person name="Akimitsu K."/>
            <person name="Gomi K."/>
            <person name="Konishi-Sugita S."/>
            <person name="Hamano K."/>
            <person name="Kataoka I."/>
        </authorList>
    </citation>
    <scope>NUCLEOTIDE SEQUENCE [LARGE SCALE GENOMIC DNA]</scope>
    <source>
        <strain evidence="4 7">MAFF212211</strain>
    </source>
</reference>
<feature type="transmembrane region" description="Helical" evidence="1">
    <location>
        <begin position="12"/>
        <end position="31"/>
    </location>
</feature>
<dbReference type="AlphaFoldDB" id="A0A0K8LW68"/>
<dbReference type="Proteomes" id="UP000248291">
    <property type="component" value="Unassembled WGS sequence"/>
</dbReference>
<keyword evidence="1" id="KW-0472">Membrane</keyword>
<evidence type="ECO:0000313" key="2">
    <source>
        <dbReference type="EMBL" id="ATV17727.1"/>
    </source>
</evidence>
<name>A0A0K8LW68_PSESF</name>
<protein>
    <submittedName>
        <fullName evidence="2">Type VI secretion protein</fullName>
    </submittedName>
    <submittedName>
        <fullName evidence="3">UDP-N-acetylmuramyl tripeptide synthase</fullName>
    </submittedName>
</protein>
<dbReference type="EMBL" id="CP024712">
    <property type="protein sequence ID" value="ATV17727.1"/>
    <property type="molecule type" value="Genomic_DNA"/>
</dbReference>
<evidence type="ECO:0000313" key="7">
    <source>
        <dbReference type="Proteomes" id="UP000248291"/>
    </source>
</evidence>
<evidence type="ECO:0000256" key="1">
    <source>
        <dbReference type="SAM" id="Phobius"/>
    </source>
</evidence>
<dbReference type="Proteomes" id="UP000247480">
    <property type="component" value="Unassembled WGS sequence"/>
</dbReference>
<gene>
    <name evidence="2" type="ORF">CT122_13225</name>
    <name evidence="3" type="ORF">KPSA1_03128</name>
    <name evidence="4" type="ORF">KPSA3_03547</name>
</gene>
<dbReference type="EMBL" id="BGKA01000114">
    <property type="protein sequence ID" value="GBH17577.1"/>
    <property type="molecule type" value="Genomic_DNA"/>
</dbReference>
<keyword evidence="1" id="KW-1133">Transmembrane helix</keyword>
<dbReference type="PROSITE" id="PS51257">
    <property type="entry name" value="PROKAR_LIPOPROTEIN"/>
    <property type="match status" value="1"/>
</dbReference>
<evidence type="ECO:0000313" key="6">
    <source>
        <dbReference type="Proteomes" id="UP000247480"/>
    </source>
</evidence>
<dbReference type="Proteomes" id="UP000230024">
    <property type="component" value="Chromosome"/>
</dbReference>
<organism evidence="3 6">
    <name type="scientific">Pseudomonas syringae pv. actinidiae</name>
    <dbReference type="NCBI Taxonomy" id="103796"/>
    <lineage>
        <taxon>Bacteria</taxon>
        <taxon>Pseudomonadati</taxon>
        <taxon>Pseudomonadota</taxon>
        <taxon>Gammaproteobacteria</taxon>
        <taxon>Pseudomonadales</taxon>
        <taxon>Pseudomonadaceae</taxon>
        <taxon>Pseudomonas</taxon>
        <taxon>Pseudomonas syringae</taxon>
    </lineage>
</organism>
<evidence type="ECO:0000313" key="4">
    <source>
        <dbReference type="EMBL" id="GBH17577.1"/>
    </source>
</evidence>
<reference evidence="3 6" key="2">
    <citation type="submission" date="2018-04" db="EMBL/GenBank/DDBJ databases">
        <title>Draft genome sequence of Pseudomonas syringae pv. actinidiae biovar 1 strains isolated from kiwifruit in Kagawa prefecture.</title>
        <authorList>
            <person name="Tabuchi M."/>
            <person name="Saito M."/>
            <person name="Fujiwara S."/>
            <person name="Sasa N."/>
            <person name="Akimitsu K."/>
            <person name="Gomi K."/>
            <person name="Konishi-Sugita S."/>
            <person name="Hamano K."/>
            <person name="Kataoka I."/>
        </authorList>
    </citation>
    <scope>NUCLEOTIDE SEQUENCE [LARGE SCALE GENOMIC DNA]</scope>
    <source>
        <strain evidence="3 6">MAFF212206</strain>
    </source>
</reference>
<evidence type="ECO:0000313" key="3">
    <source>
        <dbReference type="EMBL" id="GBH09725.1"/>
    </source>
</evidence>
<proteinExistence type="predicted"/>
<sequence>MTAKQFKYRQWIAVLLIAVVVAGCSLFGPRIRIDGVTLDVALRANDDSPIAVDFVAVNDAGLLRQLSAMTADEWFAQRAQFQRDYPQQLYTWGMELVPGQLVESGVFPLQGKPALGLLAFAHYGTPGAHRLRLDDQRRIWLKFDSREMTLHDEKAIE</sequence>
<dbReference type="RefSeq" id="WP_003382815.1">
    <property type="nucleotide sequence ID" value="NZ_AP019411.1"/>
</dbReference>
<dbReference type="EMBL" id="BGJZ01000130">
    <property type="protein sequence ID" value="GBH09725.1"/>
    <property type="molecule type" value="Genomic_DNA"/>
</dbReference>
<reference evidence="2 5" key="1">
    <citation type="submission" date="2017-11" db="EMBL/GenBank/DDBJ databases">
        <title>Complete DNA Sequence of Pseudomonas syringae pv. actinidiae, biovar 5 (Psa5).</title>
        <authorList>
            <person name="Butler M."/>
            <person name="Taiaroa G."/>
            <person name="Sumpter N."/>
            <person name="Poulter R."/>
        </authorList>
    </citation>
    <scope>NUCLEOTIDE SEQUENCE [LARGE SCALE GENOMIC DNA]</scope>
    <source>
        <strain evidence="2 5">MAFF212063</strain>
    </source>
</reference>
<keyword evidence="1" id="KW-0812">Transmembrane</keyword>
<evidence type="ECO:0000313" key="5">
    <source>
        <dbReference type="Proteomes" id="UP000230024"/>
    </source>
</evidence>
<accession>A0A0K8LW68</accession>